<accession>A0AAD7PY60</accession>
<gene>
    <name evidence="14" type="ORF">O6P43_009388</name>
</gene>
<keyword evidence="3" id="KW-1003">Cell membrane</keyword>
<evidence type="ECO:0000256" key="9">
    <source>
        <dbReference type="ARBA" id="ARBA00023136"/>
    </source>
</evidence>
<feature type="repeat" description="ANK" evidence="10">
    <location>
        <begin position="126"/>
        <end position="158"/>
    </location>
</feature>
<evidence type="ECO:0000256" key="4">
    <source>
        <dbReference type="ARBA" id="ARBA00022692"/>
    </source>
</evidence>
<proteinExistence type="predicted"/>
<dbReference type="InterPro" id="IPR026961">
    <property type="entry name" value="PGG_dom"/>
</dbReference>
<evidence type="ECO:0000256" key="3">
    <source>
        <dbReference type="ARBA" id="ARBA00022475"/>
    </source>
</evidence>
<feature type="repeat" description="ANK" evidence="10">
    <location>
        <begin position="263"/>
        <end position="295"/>
    </location>
</feature>
<organism evidence="14 15">
    <name type="scientific">Quillaja saponaria</name>
    <name type="common">Soap bark tree</name>
    <dbReference type="NCBI Taxonomy" id="32244"/>
    <lineage>
        <taxon>Eukaryota</taxon>
        <taxon>Viridiplantae</taxon>
        <taxon>Streptophyta</taxon>
        <taxon>Embryophyta</taxon>
        <taxon>Tracheophyta</taxon>
        <taxon>Spermatophyta</taxon>
        <taxon>Magnoliopsida</taxon>
        <taxon>eudicotyledons</taxon>
        <taxon>Gunneridae</taxon>
        <taxon>Pentapetalae</taxon>
        <taxon>rosids</taxon>
        <taxon>fabids</taxon>
        <taxon>Fabales</taxon>
        <taxon>Quillajaceae</taxon>
        <taxon>Quillaja</taxon>
    </lineage>
</organism>
<keyword evidence="6 12" id="KW-1133">Transmembrane helix</keyword>
<evidence type="ECO:0000313" key="14">
    <source>
        <dbReference type="EMBL" id="KAJ7971339.1"/>
    </source>
</evidence>
<dbReference type="Pfam" id="PF00023">
    <property type="entry name" value="Ank"/>
    <property type="match status" value="1"/>
</dbReference>
<dbReference type="AlphaFoldDB" id="A0AAD7PY60"/>
<sequence>MTTQWDEGGERDTQKGLMTPTQNPLAEISPSPSPSPSPSSATAPALVLSNSGKRIDQAGKKKYVKQVTGRHNDTELHLAAQRGDLAAVKQILNDIDSQVAGTVSGADFDAEVADVRAAVVNEVNELGETALFAAADRGHLEVVKELLKYSNKETVSKKNQIGFDPLHIAAKQGHHAIVQVLLDHDPGLSKTVGPSNATPLISAATSGHTEVVNELLSKDCGLSEISKSNGKNALHLAARQGHVAIVKALLSKDPQLARRTDKKGQTALHMAVKGKSCDVVKLLLEADAAIVMLPDKFGNTALHVATRKKRAEIVHELLLLPDTNVNALSRDHKTALDIAEELPLSEESSDIKECLSRYGALRANELNQPRDELRKTVTQIKKDVHTQLEQTKRTNKNVHNISKELRKLHREGINNATNSVTVVAVLFATVAFAAIFTVPGGDFDSGVAVAVNRASFKIFFIFNAIALFTSLAVVVVQITLVRGETKAEKRVVEVINKLMWLASVCTSVAFIASSYIVVGRRHEWAAIVVTVVGGVIMAGVLGTMTYYVVRSKRNRSMRKKEKRATRSGSTSWHHSDYSNSEVDRIFAL</sequence>
<comment type="subcellular location">
    <subcellularLocation>
        <location evidence="2">Cell membrane</location>
        <topology evidence="2">Multi-pass membrane protein</topology>
    </subcellularLocation>
    <subcellularLocation>
        <location evidence="1">Cell membrane</location>
        <topology evidence="1">Peripheral membrane protein</topology>
        <orientation evidence="1">Cytoplasmic side</orientation>
    </subcellularLocation>
</comment>
<dbReference type="FunFam" id="1.25.40.20:FF:000552">
    <property type="entry name" value="Ankyrin repeat-containing protein ITN1 isoform A"/>
    <property type="match status" value="1"/>
</dbReference>
<dbReference type="SMART" id="SM00248">
    <property type="entry name" value="ANK"/>
    <property type="match status" value="7"/>
</dbReference>
<keyword evidence="5" id="KW-0677">Repeat</keyword>
<reference evidence="14" key="1">
    <citation type="journal article" date="2023" name="Science">
        <title>Elucidation of the pathway for biosynthesis of saponin adjuvants from the soapbark tree.</title>
        <authorList>
            <person name="Reed J."/>
            <person name="Orme A."/>
            <person name="El-Demerdash A."/>
            <person name="Owen C."/>
            <person name="Martin L.B.B."/>
            <person name="Misra R.C."/>
            <person name="Kikuchi S."/>
            <person name="Rejzek M."/>
            <person name="Martin A.C."/>
            <person name="Harkess A."/>
            <person name="Leebens-Mack J."/>
            <person name="Louveau T."/>
            <person name="Stephenson M.J."/>
            <person name="Osbourn A."/>
        </authorList>
    </citation>
    <scope>NUCLEOTIDE SEQUENCE</scope>
    <source>
        <strain evidence="14">S10</strain>
    </source>
</reference>
<protein>
    <submittedName>
        <fullName evidence="14">Ankyrin repeat family protein</fullName>
    </submittedName>
</protein>
<evidence type="ECO:0000256" key="10">
    <source>
        <dbReference type="PROSITE-ProRule" id="PRU00023"/>
    </source>
</evidence>
<comment type="caution">
    <text evidence="14">The sequence shown here is derived from an EMBL/GenBank/DDBJ whole genome shotgun (WGS) entry which is preliminary data.</text>
</comment>
<evidence type="ECO:0000256" key="1">
    <source>
        <dbReference type="ARBA" id="ARBA00004413"/>
    </source>
</evidence>
<dbReference type="Pfam" id="PF12796">
    <property type="entry name" value="Ank_2"/>
    <property type="match status" value="2"/>
</dbReference>
<feature type="transmembrane region" description="Helical" evidence="12">
    <location>
        <begin position="524"/>
        <end position="549"/>
    </location>
</feature>
<evidence type="ECO:0000256" key="7">
    <source>
        <dbReference type="ARBA" id="ARBA00023016"/>
    </source>
</evidence>
<evidence type="ECO:0000256" key="12">
    <source>
        <dbReference type="SAM" id="Phobius"/>
    </source>
</evidence>
<feature type="repeat" description="ANK" evidence="10">
    <location>
        <begin position="297"/>
        <end position="330"/>
    </location>
</feature>
<dbReference type="PROSITE" id="PS50297">
    <property type="entry name" value="ANK_REP_REGION"/>
    <property type="match status" value="3"/>
</dbReference>
<evidence type="ECO:0000259" key="13">
    <source>
        <dbReference type="Pfam" id="PF13962"/>
    </source>
</evidence>
<feature type="transmembrane region" description="Helical" evidence="12">
    <location>
        <begin position="498"/>
        <end position="518"/>
    </location>
</feature>
<dbReference type="EMBL" id="JARAOO010000004">
    <property type="protein sequence ID" value="KAJ7971339.1"/>
    <property type="molecule type" value="Genomic_DNA"/>
</dbReference>
<dbReference type="PANTHER" id="PTHR24186">
    <property type="entry name" value="PROTEIN PHOSPHATASE 1 REGULATORY SUBUNIT"/>
    <property type="match status" value="1"/>
</dbReference>
<evidence type="ECO:0000256" key="6">
    <source>
        <dbReference type="ARBA" id="ARBA00022989"/>
    </source>
</evidence>
<dbReference type="InterPro" id="IPR002110">
    <property type="entry name" value="Ankyrin_rpt"/>
</dbReference>
<keyword evidence="15" id="KW-1185">Reference proteome</keyword>
<dbReference type="GO" id="GO:0005886">
    <property type="term" value="C:plasma membrane"/>
    <property type="evidence" value="ECO:0007669"/>
    <property type="project" value="UniProtKB-SubCell"/>
</dbReference>
<evidence type="ECO:0000256" key="2">
    <source>
        <dbReference type="ARBA" id="ARBA00004651"/>
    </source>
</evidence>
<evidence type="ECO:0000256" key="5">
    <source>
        <dbReference type="ARBA" id="ARBA00022737"/>
    </source>
</evidence>
<feature type="transmembrane region" description="Helical" evidence="12">
    <location>
        <begin position="416"/>
        <end position="438"/>
    </location>
</feature>
<evidence type="ECO:0000313" key="15">
    <source>
        <dbReference type="Proteomes" id="UP001163823"/>
    </source>
</evidence>
<dbReference type="KEGG" id="qsa:O6P43_009388"/>
<dbReference type="Gene3D" id="1.25.40.20">
    <property type="entry name" value="Ankyrin repeat-containing domain"/>
    <property type="match status" value="2"/>
</dbReference>
<keyword evidence="9 12" id="KW-0472">Membrane</keyword>
<dbReference type="Pfam" id="PF13962">
    <property type="entry name" value="PGG"/>
    <property type="match status" value="1"/>
</dbReference>
<evidence type="ECO:0000256" key="8">
    <source>
        <dbReference type="ARBA" id="ARBA00023043"/>
    </source>
</evidence>
<dbReference type="InterPro" id="IPR036770">
    <property type="entry name" value="Ankyrin_rpt-contain_sf"/>
</dbReference>
<dbReference type="FunFam" id="1.25.40.20:FF:000245">
    <property type="entry name" value="Ankyrin repeat-containing protein ITN1"/>
    <property type="match status" value="1"/>
</dbReference>
<name>A0AAD7PY60_QUISA</name>
<feature type="region of interest" description="Disordered" evidence="11">
    <location>
        <begin position="557"/>
        <end position="576"/>
    </location>
</feature>
<feature type="region of interest" description="Disordered" evidence="11">
    <location>
        <begin position="1"/>
        <end position="44"/>
    </location>
</feature>
<dbReference type="SUPFAM" id="SSF48403">
    <property type="entry name" value="Ankyrin repeat"/>
    <property type="match status" value="1"/>
</dbReference>
<feature type="transmembrane region" description="Helical" evidence="12">
    <location>
        <begin position="458"/>
        <end position="478"/>
    </location>
</feature>
<feature type="repeat" description="ANK" evidence="10">
    <location>
        <begin position="229"/>
        <end position="261"/>
    </location>
</feature>
<feature type="domain" description="PGG" evidence="13">
    <location>
        <begin position="411"/>
        <end position="517"/>
    </location>
</feature>
<keyword evidence="8 10" id="KW-0040">ANK repeat</keyword>
<dbReference type="PROSITE" id="PS50088">
    <property type="entry name" value="ANK_REPEAT"/>
    <property type="match status" value="5"/>
</dbReference>
<evidence type="ECO:0000256" key="11">
    <source>
        <dbReference type="SAM" id="MobiDB-lite"/>
    </source>
</evidence>
<dbReference type="PANTHER" id="PTHR24186:SF48">
    <property type="entry name" value="ANKYRIN REPEAT-CONTAINING PROTEIN ITN1"/>
    <property type="match status" value="1"/>
</dbReference>
<dbReference type="Proteomes" id="UP001163823">
    <property type="component" value="Chromosome 4"/>
</dbReference>
<keyword evidence="4 12" id="KW-0812">Transmembrane</keyword>
<feature type="repeat" description="ANK" evidence="10">
    <location>
        <begin position="161"/>
        <end position="184"/>
    </location>
</feature>
<keyword evidence="7" id="KW-0346">Stress response</keyword>